<dbReference type="Proteomes" id="UP000598488">
    <property type="component" value="Unassembled WGS sequence"/>
</dbReference>
<gene>
    <name evidence="3" type="ORF">JHD44_12330</name>
</gene>
<organism evidence="3 4">
    <name type="scientific">Marinomonas ostreistagni</name>
    <dbReference type="NCBI Taxonomy" id="359209"/>
    <lineage>
        <taxon>Bacteria</taxon>
        <taxon>Pseudomonadati</taxon>
        <taxon>Pseudomonadota</taxon>
        <taxon>Gammaproteobacteria</taxon>
        <taxon>Oceanospirillales</taxon>
        <taxon>Oceanospirillaceae</taxon>
        <taxon>Marinomonas</taxon>
    </lineage>
</organism>
<dbReference type="Pfam" id="PF00196">
    <property type="entry name" value="GerE"/>
    <property type="match status" value="1"/>
</dbReference>
<reference evidence="3 4" key="1">
    <citation type="submission" date="2020-12" db="EMBL/GenBank/DDBJ databases">
        <title>Comparative genome analysis of fungal antagonists Marinomonas ostreistagni 398 and M. spartinae 468.</title>
        <authorList>
            <person name="Fields J.L."/>
            <person name="Mavrodi O.V."/>
            <person name="Biber P.D."/>
            <person name="Indest K.J."/>
            <person name="Mavrodi D.V."/>
        </authorList>
    </citation>
    <scope>NUCLEOTIDE SEQUENCE [LARGE SCALE GENOMIC DNA]</scope>
    <source>
        <strain evidence="3 4">USM7</strain>
    </source>
</reference>
<feature type="transmembrane region" description="Helical" evidence="1">
    <location>
        <begin position="13"/>
        <end position="33"/>
    </location>
</feature>
<dbReference type="CDD" id="cd06170">
    <property type="entry name" value="LuxR_C_like"/>
    <property type="match status" value="1"/>
</dbReference>
<sequence length="181" mass="20418">MINKAYLFFREKLSIYMCLLGVSILFFGFDIVFDFWTHAFDNLPYKGSQIAHLTFEILAFIALISALRSAYQHKRSLEVRATKAETTVSVYQRGADALLYEKFSAVKLTNAEQEVTLFILKGLSPAEIGEIRGTTVGTVKAQTTSIFRKLDVKSRVELMSVLLHEVLDIDQLAHSKDTKSS</sequence>
<evidence type="ECO:0000313" key="3">
    <source>
        <dbReference type="EMBL" id="MBJ7551472.1"/>
    </source>
</evidence>
<feature type="transmembrane region" description="Helical" evidence="1">
    <location>
        <begin position="53"/>
        <end position="71"/>
    </location>
</feature>
<keyword evidence="4" id="KW-1185">Reference proteome</keyword>
<dbReference type="InterPro" id="IPR000792">
    <property type="entry name" value="Tscrpt_reg_LuxR_C"/>
</dbReference>
<dbReference type="SUPFAM" id="SSF46894">
    <property type="entry name" value="C-terminal effector domain of the bipartite response regulators"/>
    <property type="match status" value="1"/>
</dbReference>
<dbReference type="Gene3D" id="1.10.10.10">
    <property type="entry name" value="Winged helix-like DNA-binding domain superfamily/Winged helix DNA-binding domain"/>
    <property type="match status" value="1"/>
</dbReference>
<keyword evidence="1" id="KW-0812">Transmembrane</keyword>
<evidence type="ECO:0000256" key="1">
    <source>
        <dbReference type="SAM" id="Phobius"/>
    </source>
</evidence>
<protein>
    <submittedName>
        <fullName evidence="3">Response regulator transcription factor</fullName>
    </submittedName>
</protein>
<keyword evidence="1" id="KW-1133">Transmembrane helix</keyword>
<dbReference type="RefSeq" id="WP_199463046.1">
    <property type="nucleotide sequence ID" value="NZ_JAEMUH010000011.1"/>
</dbReference>
<evidence type="ECO:0000313" key="4">
    <source>
        <dbReference type="Proteomes" id="UP000598488"/>
    </source>
</evidence>
<evidence type="ECO:0000259" key="2">
    <source>
        <dbReference type="SMART" id="SM00421"/>
    </source>
</evidence>
<dbReference type="EMBL" id="JAEMUH010000011">
    <property type="protein sequence ID" value="MBJ7551472.1"/>
    <property type="molecule type" value="Genomic_DNA"/>
</dbReference>
<accession>A0ABS0ZCS9</accession>
<keyword evidence="1" id="KW-0472">Membrane</keyword>
<dbReference type="InterPro" id="IPR036388">
    <property type="entry name" value="WH-like_DNA-bd_sf"/>
</dbReference>
<dbReference type="InterPro" id="IPR016032">
    <property type="entry name" value="Sig_transdc_resp-reg_C-effctor"/>
</dbReference>
<name>A0ABS0ZCS9_9GAMM</name>
<dbReference type="SMART" id="SM00421">
    <property type="entry name" value="HTH_LUXR"/>
    <property type="match status" value="1"/>
</dbReference>
<proteinExistence type="predicted"/>
<comment type="caution">
    <text evidence="3">The sequence shown here is derived from an EMBL/GenBank/DDBJ whole genome shotgun (WGS) entry which is preliminary data.</text>
</comment>
<feature type="domain" description="HTH luxR-type" evidence="2">
    <location>
        <begin position="105"/>
        <end position="162"/>
    </location>
</feature>